<evidence type="ECO:0000313" key="3">
    <source>
        <dbReference type="EMBL" id="TFY80600.1"/>
    </source>
</evidence>
<proteinExistence type="predicted"/>
<evidence type="ECO:0000256" key="2">
    <source>
        <dbReference type="SAM" id="MobiDB-lite"/>
    </source>
</evidence>
<feature type="region of interest" description="Disordered" evidence="2">
    <location>
        <begin position="154"/>
        <end position="176"/>
    </location>
</feature>
<feature type="region of interest" description="Disordered" evidence="2">
    <location>
        <begin position="64"/>
        <end position="89"/>
    </location>
</feature>
<gene>
    <name evidence="3" type="ORF">EWM64_g3410</name>
</gene>
<organism evidence="3 4">
    <name type="scientific">Hericium alpestre</name>
    <dbReference type="NCBI Taxonomy" id="135208"/>
    <lineage>
        <taxon>Eukaryota</taxon>
        <taxon>Fungi</taxon>
        <taxon>Dikarya</taxon>
        <taxon>Basidiomycota</taxon>
        <taxon>Agaricomycotina</taxon>
        <taxon>Agaricomycetes</taxon>
        <taxon>Russulales</taxon>
        <taxon>Hericiaceae</taxon>
        <taxon>Hericium</taxon>
    </lineage>
</organism>
<protein>
    <submittedName>
        <fullName evidence="3">Uncharacterized protein</fullName>
    </submittedName>
</protein>
<dbReference type="Proteomes" id="UP000298061">
    <property type="component" value="Unassembled WGS sequence"/>
</dbReference>
<keyword evidence="1" id="KW-0175">Coiled coil</keyword>
<evidence type="ECO:0000256" key="1">
    <source>
        <dbReference type="SAM" id="Coils"/>
    </source>
</evidence>
<reference evidence="3 4" key="1">
    <citation type="submission" date="2019-02" db="EMBL/GenBank/DDBJ databases">
        <title>Genome sequencing of the rare red list fungi Hericium alpestre (H. flagellum).</title>
        <authorList>
            <person name="Buettner E."/>
            <person name="Kellner H."/>
        </authorList>
    </citation>
    <scope>NUCLEOTIDE SEQUENCE [LARGE SCALE GENOMIC DNA]</scope>
    <source>
        <strain evidence="3 4">DSM 108284</strain>
    </source>
</reference>
<feature type="compositionally biased region" description="Low complexity" evidence="2">
    <location>
        <begin position="71"/>
        <end position="89"/>
    </location>
</feature>
<accession>A0A4Z0A2C3</accession>
<comment type="caution">
    <text evidence="3">The sequence shown here is derived from an EMBL/GenBank/DDBJ whole genome shotgun (WGS) entry which is preliminary data.</text>
</comment>
<dbReference type="EMBL" id="SFCI01000315">
    <property type="protein sequence ID" value="TFY80600.1"/>
    <property type="molecule type" value="Genomic_DNA"/>
</dbReference>
<keyword evidence="4" id="KW-1185">Reference proteome</keyword>
<feature type="coiled-coil region" evidence="1">
    <location>
        <begin position="107"/>
        <end position="148"/>
    </location>
</feature>
<name>A0A4Z0A2C3_9AGAM</name>
<evidence type="ECO:0000313" key="4">
    <source>
        <dbReference type="Proteomes" id="UP000298061"/>
    </source>
</evidence>
<sequence>MVDFELDPEGSARVHHSCGGIYEWLIETDPSSEFGDEVDVDVDADMDSDAVTAYFLAAKGKERARAEEWEPGSSSVGAGPSSVTSTTASSESIADMINGLGTIPAYISKLERQVAALQKSSEAKARRIKELLDENERLKKDKTRMRAALRLAVADLDDDSAAQGDESGPSGSASQH</sequence>
<dbReference type="AlphaFoldDB" id="A0A4Z0A2C3"/>